<sequence length="28" mass="3235">MNKNQSIETSQENLVNGAFLVRLNDVYH</sequence>
<accession>A3IJ90</accession>
<evidence type="ECO:0000313" key="1">
    <source>
        <dbReference type="EMBL" id="EAZ93872.1"/>
    </source>
</evidence>
<comment type="caution">
    <text evidence="1">The sequence shown here is derived from an EMBL/GenBank/DDBJ whole genome shotgun (WGS) entry which is preliminary data.</text>
</comment>
<keyword evidence="2" id="KW-1185">Reference proteome</keyword>
<dbReference type="EMBL" id="AAXW01000002">
    <property type="protein sequence ID" value="EAZ93872.1"/>
    <property type="molecule type" value="Genomic_DNA"/>
</dbReference>
<dbReference type="Proteomes" id="UP000003781">
    <property type="component" value="Unassembled WGS sequence"/>
</dbReference>
<evidence type="ECO:0000313" key="2">
    <source>
        <dbReference type="Proteomes" id="UP000003781"/>
    </source>
</evidence>
<proteinExistence type="predicted"/>
<gene>
    <name evidence="1" type="ORF">CY0110_18792</name>
</gene>
<dbReference type="AlphaFoldDB" id="A3IJ90"/>
<organism evidence="1 2">
    <name type="scientific">Crocosphaera chwakensis CCY0110</name>
    <dbReference type="NCBI Taxonomy" id="391612"/>
    <lineage>
        <taxon>Bacteria</taxon>
        <taxon>Bacillati</taxon>
        <taxon>Cyanobacteriota</taxon>
        <taxon>Cyanophyceae</taxon>
        <taxon>Oscillatoriophycideae</taxon>
        <taxon>Chroococcales</taxon>
        <taxon>Aphanothecaceae</taxon>
        <taxon>Crocosphaera</taxon>
        <taxon>Crocosphaera chwakensis</taxon>
    </lineage>
</organism>
<name>A3IJ90_9CHRO</name>
<reference evidence="1 2" key="1">
    <citation type="submission" date="2007-03" db="EMBL/GenBank/DDBJ databases">
        <authorList>
            <person name="Stal L."/>
            <person name="Ferriera S."/>
            <person name="Johnson J."/>
            <person name="Kravitz S."/>
            <person name="Beeson K."/>
            <person name="Sutton G."/>
            <person name="Rogers Y.-H."/>
            <person name="Friedman R."/>
            <person name="Frazier M."/>
            <person name="Venter J.C."/>
        </authorList>
    </citation>
    <scope>NUCLEOTIDE SEQUENCE [LARGE SCALE GENOMIC DNA]</scope>
    <source>
        <strain evidence="1 2">CCY0110</strain>
    </source>
</reference>
<protein>
    <submittedName>
        <fullName evidence="1">Uncharacterized protein</fullName>
    </submittedName>
</protein>